<dbReference type="EMBL" id="AP011801">
    <property type="protein sequence ID" value="BAL58529.1"/>
    <property type="molecule type" value="Genomic_DNA"/>
</dbReference>
<keyword evidence="1" id="KW-0472">Membrane</keyword>
<sequence>MRLKAWLAEDPFRLPRALFMAASWLLLLSVLLPYWSLTLMAPQYPGGLQVFVYVTHLAGDVTEVDNLNHYVGMKKLNQAAQVEKFLAPLAIGAAALLAQALAFTQRRWAAVLALPAMLFPLIFLGDMYFWLYQYGHQLDPNARCASRRLRRLCLGWARWGSSRRSPSCSLASGWRLVRRSWSAWRFTIVG</sequence>
<proteinExistence type="predicted"/>
<reference evidence="2" key="1">
    <citation type="journal article" date="2005" name="Environ. Microbiol.">
        <title>Genetic and functional properties of uncultivated thermophilic crenarchaeotes from a subsurface gold mine as revealed by analysis of genome fragments.</title>
        <authorList>
            <person name="Nunoura T."/>
            <person name="Hirayama H."/>
            <person name="Takami H."/>
            <person name="Oida H."/>
            <person name="Nishi S."/>
            <person name="Shimamura S."/>
            <person name="Suzuki Y."/>
            <person name="Inagaki F."/>
            <person name="Takai K."/>
            <person name="Nealson K.H."/>
            <person name="Horikoshi K."/>
        </authorList>
    </citation>
    <scope>NUCLEOTIDE SEQUENCE</scope>
</reference>
<keyword evidence="1" id="KW-0812">Transmembrane</keyword>
<evidence type="ECO:0000256" key="1">
    <source>
        <dbReference type="SAM" id="Phobius"/>
    </source>
</evidence>
<feature type="transmembrane region" description="Helical" evidence="1">
    <location>
        <begin position="85"/>
        <end position="103"/>
    </location>
</feature>
<reference evidence="2" key="2">
    <citation type="journal article" date="2012" name="PLoS ONE">
        <title>A Deeply Branching Thermophilic Bacterium with an Ancient Acetyl-CoA Pathway Dominates a Subsurface Ecosystem.</title>
        <authorList>
            <person name="Takami H."/>
            <person name="Noguchi H."/>
            <person name="Takaki Y."/>
            <person name="Uchiyama I."/>
            <person name="Toyoda A."/>
            <person name="Nishi S."/>
            <person name="Chee G.-J."/>
            <person name="Arai W."/>
            <person name="Nunoura T."/>
            <person name="Itoh T."/>
            <person name="Hattori M."/>
            <person name="Takai K."/>
        </authorList>
    </citation>
    <scope>NUCLEOTIDE SEQUENCE</scope>
</reference>
<accession>H5SR12</accession>
<protein>
    <submittedName>
        <fullName evidence="2">Hypothetical conserved protein</fullName>
    </submittedName>
</protein>
<feature type="transmembrane region" description="Helical" evidence="1">
    <location>
        <begin position="110"/>
        <end position="131"/>
    </location>
</feature>
<keyword evidence="1" id="KW-1133">Transmembrane helix</keyword>
<dbReference type="AlphaFoldDB" id="H5SR12"/>
<gene>
    <name evidence="2" type="ORF">HGMM_OP2C079</name>
</gene>
<organism evidence="2">
    <name type="scientific">Acetithermum autotrophicum</name>
    <dbReference type="NCBI Taxonomy" id="1446466"/>
    <lineage>
        <taxon>Bacteria</taxon>
        <taxon>Candidatus Bipolaricaulota</taxon>
        <taxon>Candidatus Acetithermum</taxon>
    </lineage>
</organism>
<name>H5SR12_ACEAU</name>
<evidence type="ECO:0000313" key="2">
    <source>
        <dbReference type="EMBL" id="BAL58529.1"/>
    </source>
</evidence>